<dbReference type="AlphaFoldDB" id="A6TQK2"/>
<dbReference type="HAMAP" id="MF_01477">
    <property type="entry name" value="Iojap_RsfS"/>
    <property type="match status" value="1"/>
</dbReference>
<evidence type="ECO:0000256" key="1">
    <source>
        <dbReference type="ARBA" id="ARBA00010574"/>
    </source>
</evidence>
<dbReference type="SUPFAM" id="SSF81301">
    <property type="entry name" value="Nucleotidyltransferase"/>
    <property type="match status" value="1"/>
</dbReference>
<dbReference type="GO" id="GO:0005737">
    <property type="term" value="C:cytoplasm"/>
    <property type="evidence" value="ECO:0007669"/>
    <property type="project" value="UniProtKB-SubCell"/>
</dbReference>
<evidence type="ECO:0000313" key="4">
    <source>
        <dbReference type="Proteomes" id="UP000001572"/>
    </source>
</evidence>
<keyword evidence="2" id="KW-0678">Repressor</keyword>
<comment type="similarity">
    <text evidence="1 2">Belongs to the Iojap/RsfS family.</text>
</comment>
<organism evidence="3 4">
    <name type="scientific">Alkaliphilus metalliredigens (strain QYMF)</name>
    <dbReference type="NCBI Taxonomy" id="293826"/>
    <lineage>
        <taxon>Bacteria</taxon>
        <taxon>Bacillati</taxon>
        <taxon>Bacillota</taxon>
        <taxon>Clostridia</taxon>
        <taxon>Peptostreptococcales</taxon>
        <taxon>Natronincolaceae</taxon>
        <taxon>Alkaliphilus</taxon>
    </lineage>
</organism>
<comment type="function">
    <text evidence="2">Functions as a ribosomal silencing factor. Interacts with ribosomal protein uL14 (rplN), blocking formation of intersubunit bridge B8. Prevents association of the 30S and 50S ribosomal subunits and the formation of functional ribosomes, thus repressing translation.</text>
</comment>
<dbReference type="InterPro" id="IPR004394">
    <property type="entry name" value="Iojap/RsfS/C7orf30"/>
</dbReference>
<gene>
    <name evidence="2" type="primary">rsfS</name>
    <name evidence="3" type="ordered locus">Amet_2313</name>
</gene>
<dbReference type="Gene3D" id="3.30.460.10">
    <property type="entry name" value="Beta Polymerase, domain 2"/>
    <property type="match status" value="1"/>
</dbReference>
<protein>
    <recommendedName>
        <fullName evidence="2">Ribosomal silencing factor RsfS</fullName>
    </recommendedName>
</protein>
<dbReference type="PANTHER" id="PTHR21043:SF0">
    <property type="entry name" value="MITOCHONDRIAL ASSEMBLY OF RIBOSOMAL LARGE SUBUNIT PROTEIN 1"/>
    <property type="match status" value="1"/>
</dbReference>
<dbReference type="GO" id="GO:0017148">
    <property type="term" value="P:negative regulation of translation"/>
    <property type="evidence" value="ECO:0007669"/>
    <property type="project" value="UniProtKB-UniRule"/>
</dbReference>
<dbReference type="GO" id="GO:0043023">
    <property type="term" value="F:ribosomal large subunit binding"/>
    <property type="evidence" value="ECO:0007669"/>
    <property type="project" value="TreeGrafter"/>
</dbReference>
<dbReference type="Proteomes" id="UP000001572">
    <property type="component" value="Chromosome"/>
</dbReference>
<reference evidence="4" key="1">
    <citation type="journal article" date="2016" name="Genome Announc.">
        <title>Complete genome sequence of Alkaliphilus metalliredigens strain QYMF, an alkaliphilic and metal-reducing bacterium isolated from borax-contaminated leachate ponds.</title>
        <authorList>
            <person name="Hwang C."/>
            <person name="Copeland A."/>
            <person name="Lucas S."/>
            <person name="Lapidus A."/>
            <person name="Barry K."/>
            <person name="Detter J.C."/>
            <person name="Glavina Del Rio T."/>
            <person name="Hammon N."/>
            <person name="Israni S."/>
            <person name="Dalin E."/>
            <person name="Tice H."/>
            <person name="Pitluck S."/>
            <person name="Chertkov O."/>
            <person name="Brettin T."/>
            <person name="Bruce D."/>
            <person name="Han C."/>
            <person name="Schmutz J."/>
            <person name="Larimer F."/>
            <person name="Land M.L."/>
            <person name="Hauser L."/>
            <person name="Kyrpides N."/>
            <person name="Mikhailova N."/>
            <person name="Ye Q."/>
            <person name="Zhou J."/>
            <person name="Richardson P."/>
            <person name="Fields M.W."/>
        </authorList>
    </citation>
    <scope>NUCLEOTIDE SEQUENCE [LARGE SCALE GENOMIC DNA]</scope>
    <source>
        <strain evidence="4">QYMF</strain>
    </source>
</reference>
<keyword evidence="4" id="KW-1185">Reference proteome</keyword>
<dbReference type="STRING" id="293826.Amet_2313"/>
<comment type="subunit">
    <text evidence="2">Interacts with ribosomal protein uL14 (rplN).</text>
</comment>
<sequence>MEKEIFQQVKNIVKAIDDKLGEDIVVLNLGQVSPICDYFVIATGKSDRQVKAIADEVENQLKETGGLLSHKEGHRLGRWILLDYGDIVVHIFHEEDREFYSIERIWKDALVENIDKFMDNDI</sequence>
<evidence type="ECO:0000256" key="2">
    <source>
        <dbReference type="HAMAP-Rule" id="MF_01477"/>
    </source>
</evidence>
<dbReference type="PANTHER" id="PTHR21043">
    <property type="entry name" value="IOJAP SUPERFAMILY ORTHOLOG"/>
    <property type="match status" value="1"/>
</dbReference>
<dbReference type="GO" id="GO:0090071">
    <property type="term" value="P:negative regulation of ribosome biogenesis"/>
    <property type="evidence" value="ECO:0007669"/>
    <property type="project" value="UniProtKB-UniRule"/>
</dbReference>
<accession>A6TQK2</accession>
<dbReference type="KEGG" id="amt:Amet_2313"/>
<dbReference type="HOGENOM" id="CLU_092688_2_2_9"/>
<dbReference type="GO" id="GO:0042256">
    <property type="term" value="P:cytosolic ribosome assembly"/>
    <property type="evidence" value="ECO:0007669"/>
    <property type="project" value="UniProtKB-UniRule"/>
</dbReference>
<dbReference type="eggNOG" id="COG0799">
    <property type="taxonomic scope" value="Bacteria"/>
</dbReference>
<comment type="subcellular location">
    <subcellularLocation>
        <location evidence="2">Cytoplasm</location>
    </subcellularLocation>
</comment>
<dbReference type="Pfam" id="PF02410">
    <property type="entry name" value="RsfS"/>
    <property type="match status" value="1"/>
</dbReference>
<keyword evidence="2" id="KW-0963">Cytoplasm</keyword>
<dbReference type="EMBL" id="CP000724">
    <property type="protein sequence ID" value="ABR48470.1"/>
    <property type="molecule type" value="Genomic_DNA"/>
</dbReference>
<dbReference type="InterPro" id="IPR043519">
    <property type="entry name" value="NT_sf"/>
</dbReference>
<dbReference type="NCBIfam" id="TIGR00090">
    <property type="entry name" value="rsfS_iojap_ybeB"/>
    <property type="match status" value="1"/>
</dbReference>
<keyword evidence="2" id="KW-0810">Translation regulation</keyword>
<dbReference type="RefSeq" id="WP_012063445.1">
    <property type="nucleotide sequence ID" value="NC_009633.1"/>
</dbReference>
<proteinExistence type="inferred from homology"/>
<dbReference type="OrthoDB" id="9793681at2"/>
<evidence type="ECO:0000313" key="3">
    <source>
        <dbReference type="EMBL" id="ABR48470.1"/>
    </source>
</evidence>
<name>A6TQK2_ALKMQ</name>